<dbReference type="Pfam" id="PF04074">
    <property type="entry name" value="DUF386"/>
    <property type="match status" value="1"/>
</dbReference>
<dbReference type="InterPro" id="IPR037012">
    <property type="entry name" value="NanQ/TabA/YiaL_sf"/>
</dbReference>
<dbReference type="PANTHER" id="PTHR34986">
    <property type="entry name" value="EVOLVED BETA-GALACTOSIDASE SUBUNIT BETA"/>
    <property type="match status" value="1"/>
</dbReference>
<gene>
    <name evidence="1" type="ORF">IAC75_07125</name>
</gene>
<comment type="caution">
    <text evidence="1">The sequence shown here is derived from an EMBL/GenBank/DDBJ whole genome shotgun (WGS) entry which is preliminary data.</text>
</comment>
<dbReference type="Proteomes" id="UP000886812">
    <property type="component" value="Unassembled WGS sequence"/>
</dbReference>
<dbReference type="AlphaFoldDB" id="A0A9D1T1J2"/>
<sequence length="146" mass="16444">MILAPLKDSARYEALNPHFKKLFDYVKTHDLSRVPAGKIVIDGDDAFINVVDHPGKTRETAKLESHKKFLDVHVPLSAPETLGWTPRGEIPETPYDEAGDCQVYDGPAKVYTTIQPGEFVVYWPEDIHAPAISDKPFRKLIMKARC</sequence>
<organism evidence="1 2">
    <name type="scientific">Candidatus Spyradosoma merdigallinarum</name>
    <dbReference type="NCBI Taxonomy" id="2840950"/>
    <lineage>
        <taxon>Bacteria</taxon>
        <taxon>Pseudomonadati</taxon>
        <taxon>Verrucomicrobiota</taxon>
        <taxon>Opitutia</taxon>
        <taxon>Opitutia incertae sedis</taxon>
        <taxon>Candidatus Spyradosoma</taxon>
    </lineage>
</organism>
<dbReference type="NCBIfam" id="TIGR00022">
    <property type="entry name" value="YhcH/YjgK/YiaL family protein"/>
    <property type="match status" value="1"/>
</dbReference>
<dbReference type="InterPro" id="IPR004375">
    <property type="entry name" value="NanQ/TabA/YiaL"/>
</dbReference>
<accession>A0A9D1T1J2</accession>
<protein>
    <submittedName>
        <fullName evidence="1">YhcH/YjgK/YiaL family protein</fullName>
    </submittedName>
</protein>
<evidence type="ECO:0000313" key="1">
    <source>
        <dbReference type="EMBL" id="HIV04898.1"/>
    </source>
</evidence>
<name>A0A9D1T1J2_9BACT</name>
<dbReference type="EMBL" id="DVOG01000188">
    <property type="protein sequence ID" value="HIV04898.1"/>
    <property type="molecule type" value="Genomic_DNA"/>
</dbReference>
<evidence type="ECO:0000313" key="2">
    <source>
        <dbReference type="Proteomes" id="UP000886812"/>
    </source>
</evidence>
<dbReference type="SUPFAM" id="SSF51197">
    <property type="entry name" value="Clavaminate synthase-like"/>
    <property type="match status" value="1"/>
</dbReference>
<proteinExistence type="predicted"/>
<dbReference type="Gene3D" id="2.60.120.370">
    <property type="entry name" value="YhcH/YjgK/YiaL"/>
    <property type="match status" value="1"/>
</dbReference>
<dbReference type="PANTHER" id="PTHR34986:SF1">
    <property type="entry name" value="PROTEIN YIAL"/>
    <property type="match status" value="1"/>
</dbReference>
<dbReference type="GO" id="GO:0005829">
    <property type="term" value="C:cytosol"/>
    <property type="evidence" value="ECO:0007669"/>
    <property type="project" value="TreeGrafter"/>
</dbReference>
<reference evidence="1" key="1">
    <citation type="submission" date="2020-10" db="EMBL/GenBank/DDBJ databases">
        <authorList>
            <person name="Gilroy R."/>
        </authorList>
    </citation>
    <scope>NUCLEOTIDE SEQUENCE</scope>
    <source>
        <strain evidence="1">10669</strain>
    </source>
</reference>
<reference evidence="1" key="2">
    <citation type="journal article" date="2021" name="PeerJ">
        <title>Extensive microbial diversity within the chicken gut microbiome revealed by metagenomics and culture.</title>
        <authorList>
            <person name="Gilroy R."/>
            <person name="Ravi A."/>
            <person name="Getino M."/>
            <person name="Pursley I."/>
            <person name="Horton D.L."/>
            <person name="Alikhan N.F."/>
            <person name="Baker D."/>
            <person name="Gharbi K."/>
            <person name="Hall N."/>
            <person name="Watson M."/>
            <person name="Adriaenssens E.M."/>
            <person name="Foster-Nyarko E."/>
            <person name="Jarju S."/>
            <person name="Secka A."/>
            <person name="Antonio M."/>
            <person name="Oren A."/>
            <person name="Chaudhuri R.R."/>
            <person name="La Ragione R."/>
            <person name="Hildebrand F."/>
            <person name="Pallen M.J."/>
        </authorList>
    </citation>
    <scope>NUCLEOTIDE SEQUENCE</scope>
    <source>
        <strain evidence="1">10669</strain>
    </source>
</reference>